<keyword evidence="4" id="KW-0997">Cell inner membrane</keyword>
<dbReference type="AlphaFoldDB" id="A0A1H9G752"/>
<dbReference type="RefSeq" id="WP_090168069.1">
    <property type="nucleotide sequence ID" value="NZ_FOFB01000010.1"/>
</dbReference>
<dbReference type="PANTHER" id="PTHR35011">
    <property type="entry name" value="2,3-DIKETO-L-GULONATE TRAP TRANSPORTER SMALL PERMEASE PROTEIN YIAM"/>
    <property type="match status" value="1"/>
</dbReference>
<dbReference type="OrthoDB" id="9815614at2"/>
<evidence type="ECO:0000256" key="9">
    <source>
        <dbReference type="SAM" id="Phobius"/>
    </source>
</evidence>
<keyword evidence="7 9" id="KW-0472">Membrane</keyword>
<dbReference type="EMBL" id="FOFB01000010">
    <property type="protein sequence ID" value="SEQ45941.1"/>
    <property type="molecule type" value="Genomic_DNA"/>
</dbReference>
<reference evidence="12" key="1">
    <citation type="submission" date="2016-10" db="EMBL/GenBank/DDBJ databases">
        <authorList>
            <person name="Varghese N."/>
            <person name="Submissions S."/>
        </authorList>
    </citation>
    <scope>NUCLEOTIDE SEQUENCE [LARGE SCALE GENOMIC DNA]</scope>
    <source>
        <strain evidence="12">DSM 24740</strain>
    </source>
</reference>
<dbReference type="PANTHER" id="PTHR35011:SF11">
    <property type="entry name" value="TRAP TRANSPORTER SMALL PERMEASE PROTEIN"/>
    <property type="match status" value="1"/>
</dbReference>
<evidence type="ECO:0000256" key="4">
    <source>
        <dbReference type="ARBA" id="ARBA00022519"/>
    </source>
</evidence>
<comment type="similarity">
    <text evidence="8">Belongs to the TRAP transporter small permease family.</text>
</comment>
<proteinExistence type="inferred from homology"/>
<dbReference type="InParanoid" id="A0A1H9G752"/>
<dbReference type="STRING" id="478744.SAMN05444359_11068"/>
<comment type="subcellular location">
    <subcellularLocation>
        <location evidence="1">Cell inner membrane</location>
        <topology evidence="1">Multi-pass membrane protein</topology>
    </subcellularLocation>
</comment>
<evidence type="ECO:0000259" key="10">
    <source>
        <dbReference type="Pfam" id="PF04290"/>
    </source>
</evidence>
<name>A0A1H9G752_9BACT</name>
<organism evidence="11 12">
    <name type="scientific">Neolewinella agarilytica</name>
    <dbReference type="NCBI Taxonomy" id="478744"/>
    <lineage>
        <taxon>Bacteria</taxon>
        <taxon>Pseudomonadati</taxon>
        <taxon>Bacteroidota</taxon>
        <taxon>Saprospiria</taxon>
        <taxon>Saprospirales</taxon>
        <taxon>Lewinellaceae</taxon>
        <taxon>Neolewinella</taxon>
    </lineage>
</organism>
<feature type="transmembrane region" description="Helical" evidence="9">
    <location>
        <begin position="53"/>
        <end position="76"/>
    </location>
</feature>
<feature type="transmembrane region" description="Helical" evidence="9">
    <location>
        <begin position="12"/>
        <end position="33"/>
    </location>
</feature>
<evidence type="ECO:0000313" key="11">
    <source>
        <dbReference type="EMBL" id="SEQ45941.1"/>
    </source>
</evidence>
<gene>
    <name evidence="11" type="ORF">SAMN05444359_11068</name>
</gene>
<evidence type="ECO:0000256" key="2">
    <source>
        <dbReference type="ARBA" id="ARBA00022448"/>
    </source>
</evidence>
<dbReference type="InterPro" id="IPR055348">
    <property type="entry name" value="DctQ"/>
</dbReference>
<dbReference type="Proteomes" id="UP000199021">
    <property type="component" value="Unassembled WGS sequence"/>
</dbReference>
<accession>A0A1H9G752</accession>
<dbReference type="Pfam" id="PF04290">
    <property type="entry name" value="DctQ"/>
    <property type="match status" value="1"/>
</dbReference>
<evidence type="ECO:0000256" key="6">
    <source>
        <dbReference type="ARBA" id="ARBA00022989"/>
    </source>
</evidence>
<evidence type="ECO:0000256" key="8">
    <source>
        <dbReference type="ARBA" id="ARBA00038436"/>
    </source>
</evidence>
<keyword evidence="12" id="KW-1185">Reference proteome</keyword>
<evidence type="ECO:0000256" key="3">
    <source>
        <dbReference type="ARBA" id="ARBA00022475"/>
    </source>
</evidence>
<dbReference type="GO" id="GO:0015740">
    <property type="term" value="P:C4-dicarboxylate transport"/>
    <property type="evidence" value="ECO:0007669"/>
    <property type="project" value="TreeGrafter"/>
</dbReference>
<evidence type="ECO:0000313" key="12">
    <source>
        <dbReference type="Proteomes" id="UP000199021"/>
    </source>
</evidence>
<evidence type="ECO:0000256" key="7">
    <source>
        <dbReference type="ARBA" id="ARBA00023136"/>
    </source>
</evidence>
<dbReference type="GO" id="GO:0005886">
    <property type="term" value="C:plasma membrane"/>
    <property type="evidence" value="ECO:0007669"/>
    <property type="project" value="UniProtKB-SubCell"/>
</dbReference>
<evidence type="ECO:0000256" key="1">
    <source>
        <dbReference type="ARBA" id="ARBA00004429"/>
    </source>
</evidence>
<feature type="transmembrane region" description="Helical" evidence="9">
    <location>
        <begin position="123"/>
        <end position="146"/>
    </location>
</feature>
<keyword evidence="5 9" id="KW-0812">Transmembrane</keyword>
<keyword evidence="6 9" id="KW-1133">Transmembrane helix</keyword>
<dbReference type="GO" id="GO:0022857">
    <property type="term" value="F:transmembrane transporter activity"/>
    <property type="evidence" value="ECO:0007669"/>
    <property type="project" value="TreeGrafter"/>
</dbReference>
<sequence length="151" mass="16863">MIRQIHKNLRRLMKYGVLLSTIGLLVSVLIQIYGRFFLAASPPWTEEASRLFFIYTVAFAAAPALGEGYFIALDLLPKGMPDLWRQRLGRCVQLTIIGLCAVLAVYAWGFVRLGFAEQSPGMGFRMAIAFFSVCLLFASVSVLELLRLVRG</sequence>
<feature type="domain" description="Tripartite ATP-independent periplasmic transporters DctQ component" evidence="10">
    <location>
        <begin position="25"/>
        <end position="150"/>
    </location>
</feature>
<keyword evidence="3" id="KW-1003">Cell membrane</keyword>
<evidence type="ECO:0000256" key="5">
    <source>
        <dbReference type="ARBA" id="ARBA00022692"/>
    </source>
</evidence>
<protein>
    <submittedName>
        <fullName evidence="11">TRAP-type C4-dicarboxylate transport system, small permease component</fullName>
    </submittedName>
</protein>
<keyword evidence="2" id="KW-0813">Transport</keyword>
<feature type="transmembrane region" description="Helical" evidence="9">
    <location>
        <begin position="88"/>
        <end position="111"/>
    </location>
</feature>
<dbReference type="InterPro" id="IPR007387">
    <property type="entry name" value="TRAP_DctQ"/>
</dbReference>